<proteinExistence type="predicted"/>
<keyword evidence="11 16" id="KW-0472">Membrane</keyword>
<evidence type="ECO:0000256" key="13">
    <source>
        <dbReference type="ARBA" id="ARBA00023180"/>
    </source>
</evidence>
<evidence type="ECO:0000313" key="20">
    <source>
        <dbReference type="RefSeq" id="XP_010476729.1"/>
    </source>
</evidence>
<keyword evidence="2" id="KW-0723">Serine/threonine-protein kinase</keyword>
<evidence type="ECO:0000256" key="9">
    <source>
        <dbReference type="ARBA" id="ARBA00022840"/>
    </source>
</evidence>
<evidence type="ECO:0000256" key="12">
    <source>
        <dbReference type="ARBA" id="ARBA00023157"/>
    </source>
</evidence>
<evidence type="ECO:0000256" key="2">
    <source>
        <dbReference type="ARBA" id="ARBA00022527"/>
    </source>
</evidence>
<keyword evidence="6 17" id="KW-0732">Signal</keyword>
<feature type="domain" description="Protein kinase" evidence="18">
    <location>
        <begin position="408"/>
        <end position="681"/>
    </location>
</feature>
<dbReference type="SUPFAM" id="SSF56112">
    <property type="entry name" value="Protein kinase-like (PK-like)"/>
    <property type="match status" value="1"/>
</dbReference>
<evidence type="ECO:0000256" key="10">
    <source>
        <dbReference type="ARBA" id="ARBA00022989"/>
    </source>
</evidence>
<dbReference type="GeneID" id="104755941"/>
<evidence type="ECO:0000259" key="18">
    <source>
        <dbReference type="PROSITE" id="PS50011"/>
    </source>
</evidence>
<gene>
    <name evidence="20" type="primary">LOC104755941</name>
</gene>
<feature type="signal peptide" evidence="17">
    <location>
        <begin position="1"/>
        <end position="24"/>
    </location>
</feature>
<dbReference type="InterPro" id="IPR045274">
    <property type="entry name" value="WAK-like"/>
</dbReference>
<comment type="catalytic activity">
    <reaction evidence="15">
        <text>L-threonyl-[protein] + ATP = O-phospho-L-threonyl-[protein] + ADP + H(+)</text>
        <dbReference type="Rhea" id="RHEA:46608"/>
        <dbReference type="Rhea" id="RHEA-COMP:11060"/>
        <dbReference type="Rhea" id="RHEA-COMP:11605"/>
        <dbReference type="ChEBI" id="CHEBI:15378"/>
        <dbReference type="ChEBI" id="CHEBI:30013"/>
        <dbReference type="ChEBI" id="CHEBI:30616"/>
        <dbReference type="ChEBI" id="CHEBI:61977"/>
        <dbReference type="ChEBI" id="CHEBI:456216"/>
    </reaction>
</comment>
<dbReference type="PROSITE" id="PS50011">
    <property type="entry name" value="PROTEIN_KINASE_DOM"/>
    <property type="match status" value="1"/>
</dbReference>
<dbReference type="PANTHER" id="PTHR27005">
    <property type="entry name" value="WALL-ASSOCIATED RECEPTOR KINASE-LIKE 21"/>
    <property type="match status" value="1"/>
</dbReference>
<evidence type="ECO:0000256" key="5">
    <source>
        <dbReference type="ARBA" id="ARBA00022692"/>
    </source>
</evidence>
<dbReference type="RefSeq" id="XP_010476729.1">
    <property type="nucleotide sequence ID" value="XM_010478427.2"/>
</dbReference>
<dbReference type="PANTHER" id="PTHR27005:SF280">
    <property type="entry name" value="WALL-ASSOCIATED RECEPTOR KINASE-LIKE 8"/>
    <property type="match status" value="1"/>
</dbReference>
<feature type="chain" id="PRO_5047157749" evidence="17">
    <location>
        <begin position="25"/>
        <end position="738"/>
    </location>
</feature>
<evidence type="ECO:0000256" key="16">
    <source>
        <dbReference type="SAM" id="Phobius"/>
    </source>
</evidence>
<evidence type="ECO:0000256" key="7">
    <source>
        <dbReference type="ARBA" id="ARBA00022741"/>
    </source>
</evidence>
<dbReference type="InterPro" id="IPR025287">
    <property type="entry name" value="WAK_GUB"/>
</dbReference>
<dbReference type="InterPro" id="IPR001245">
    <property type="entry name" value="Ser-Thr/Tyr_kinase_cat_dom"/>
</dbReference>
<keyword evidence="13" id="KW-0325">Glycoprotein</keyword>
<feature type="transmembrane region" description="Helical" evidence="16">
    <location>
        <begin position="331"/>
        <end position="355"/>
    </location>
</feature>
<reference evidence="19" key="1">
    <citation type="journal article" date="2014" name="Nat. Commun.">
        <title>The emerging biofuel crop Camelina sativa retains a highly undifferentiated hexaploid genome structure.</title>
        <authorList>
            <person name="Kagale S."/>
            <person name="Koh C."/>
            <person name="Nixon J."/>
            <person name="Bollina V."/>
            <person name="Clarke W.E."/>
            <person name="Tuteja R."/>
            <person name="Spillane C."/>
            <person name="Robinson S.J."/>
            <person name="Links M.G."/>
            <person name="Clarke C."/>
            <person name="Higgins E.E."/>
            <person name="Huebert T."/>
            <person name="Sharpe A.G."/>
            <person name="Parkin I.A."/>
        </authorList>
    </citation>
    <scope>NUCLEOTIDE SEQUENCE [LARGE SCALE GENOMIC DNA]</scope>
    <source>
        <strain evidence="19">cv. DH55</strain>
    </source>
</reference>
<dbReference type="Pfam" id="PF13947">
    <property type="entry name" value="GUB_WAK_bind"/>
    <property type="match status" value="1"/>
</dbReference>
<keyword evidence="4" id="KW-0808">Transferase</keyword>
<name>A0ABM0WVE6_CAMSA</name>
<reference evidence="20" key="2">
    <citation type="submission" date="2025-08" db="UniProtKB">
        <authorList>
            <consortium name="RefSeq"/>
        </authorList>
    </citation>
    <scope>IDENTIFICATION</scope>
    <source>
        <tissue evidence="20">Leaf</tissue>
    </source>
</reference>
<keyword evidence="5 16" id="KW-0812">Transmembrane</keyword>
<evidence type="ECO:0000313" key="19">
    <source>
        <dbReference type="Proteomes" id="UP000694864"/>
    </source>
</evidence>
<keyword evidence="12" id="KW-1015">Disulfide bond</keyword>
<evidence type="ECO:0000256" key="15">
    <source>
        <dbReference type="ARBA" id="ARBA00047951"/>
    </source>
</evidence>
<dbReference type="Gene3D" id="1.10.510.10">
    <property type="entry name" value="Transferase(Phosphotransferase) domain 1"/>
    <property type="match status" value="1"/>
</dbReference>
<keyword evidence="19" id="KW-1185">Reference proteome</keyword>
<evidence type="ECO:0000256" key="4">
    <source>
        <dbReference type="ARBA" id="ARBA00022679"/>
    </source>
</evidence>
<dbReference type="CDD" id="cd00054">
    <property type="entry name" value="EGF_CA"/>
    <property type="match status" value="1"/>
</dbReference>
<keyword evidence="7" id="KW-0547">Nucleotide-binding</keyword>
<keyword evidence="10 16" id="KW-1133">Transmembrane helix</keyword>
<organism evidence="19 20">
    <name type="scientific">Camelina sativa</name>
    <name type="common">False flax</name>
    <name type="synonym">Myagrum sativum</name>
    <dbReference type="NCBI Taxonomy" id="90675"/>
    <lineage>
        <taxon>Eukaryota</taxon>
        <taxon>Viridiplantae</taxon>
        <taxon>Streptophyta</taxon>
        <taxon>Embryophyta</taxon>
        <taxon>Tracheophyta</taxon>
        <taxon>Spermatophyta</taxon>
        <taxon>Magnoliopsida</taxon>
        <taxon>eudicotyledons</taxon>
        <taxon>Gunneridae</taxon>
        <taxon>Pentapetalae</taxon>
        <taxon>rosids</taxon>
        <taxon>malvids</taxon>
        <taxon>Brassicales</taxon>
        <taxon>Brassicaceae</taxon>
        <taxon>Camelineae</taxon>
        <taxon>Camelina</taxon>
    </lineage>
</organism>
<keyword evidence="8" id="KW-0418">Kinase</keyword>
<dbReference type="PROSITE" id="PS01187">
    <property type="entry name" value="EGF_CA"/>
    <property type="match status" value="1"/>
</dbReference>
<dbReference type="InterPro" id="IPR011009">
    <property type="entry name" value="Kinase-like_dom_sf"/>
</dbReference>
<accession>A0ABM0WVE6</accession>
<dbReference type="SMART" id="SM00220">
    <property type="entry name" value="S_TKc"/>
    <property type="match status" value="1"/>
</dbReference>
<dbReference type="InterPro" id="IPR018097">
    <property type="entry name" value="EGF_Ca-bd_CS"/>
</dbReference>
<dbReference type="Gene3D" id="2.10.25.10">
    <property type="entry name" value="Laminin"/>
    <property type="match status" value="1"/>
</dbReference>
<dbReference type="Pfam" id="PF08488">
    <property type="entry name" value="WAK"/>
    <property type="match status" value="1"/>
</dbReference>
<dbReference type="Gene3D" id="3.30.200.20">
    <property type="entry name" value="Phosphorylase Kinase, domain 1"/>
    <property type="match status" value="1"/>
</dbReference>
<evidence type="ECO:0000256" key="14">
    <source>
        <dbReference type="ARBA" id="ARBA00047558"/>
    </source>
</evidence>
<dbReference type="PROSITE" id="PS00108">
    <property type="entry name" value="PROTEIN_KINASE_ST"/>
    <property type="match status" value="1"/>
</dbReference>
<protein>
    <submittedName>
        <fullName evidence="20">Wall-associated receptor kinase-like 8</fullName>
    </submittedName>
</protein>
<evidence type="ECO:0000256" key="3">
    <source>
        <dbReference type="ARBA" id="ARBA00022553"/>
    </source>
</evidence>
<keyword evidence="9" id="KW-0067">ATP-binding</keyword>
<keyword evidence="3" id="KW-0597">Phosphoprotein</keyword>
<dbReference type="InterPro" id="IPR008271">
    <property type="entry name" value="Ser/Thr_kinase_AS"/>
</dbReference>
<comment type="subcellular location">
    <subcellularLocation>
        <location evidence="1">Membrane</location>
        <topology evidence="1">Single-pass type I membrane protein</topology>
    </subcellularLocation>
</comment>
<dbReference type="InterPro" id="IPR013695">
    <property type="entry name" value="WAK"/>
</dbReference>
<dbReference type="Pfam" id="PF07714">
    <property type="entry name" value="PK_Tyr_Ser-Thr"/>
    <property type="match status" value="1"/>
</dbReference>
<comment type="catalytic activity">
    <reaction evidence="14">
        <text>L-seryl-[protein] + ATP = O-phospho-L-seryl-[protein] + ADP + H(+)</text>
        <dbReference type="Rhea" id="RHEA:17989"/>
        <dbReference type="Rhea" id="RHEA-COMP:9863"/>
        <dbReference type="Rhea" id="RHEA-COMP:11604"/>
        <dbReference type="ChEBI" id="CHEBI:15378"/>
        <dbReference type="ChEBI" id="CHEBI:29999"/>
        <dbReference type="ChEBI" id="CHEBI:30616"/>
        <dbReference type="ChEBI" id="CHEBI:83421"/>
        <dbReference type="ChEBI" id="CHEBI:456216"/>
    </reaction>
</comment>
<evidence type="ECO:0000256" key="17">
    <source>
        <dbReference type="SAM" id="SignalP"/>
    </source>
</evidence>
<evidence type="ECO:0000256" key="11">
    <source>
        <dbReference type="ARBA" id="ARBA00023136"/>
    </source>
</evidence>
<evidence type="ECO:0000256" key="1">
    <source>
        <dbReference type="ARBA" id="ARBA00004479"/>
    </source>
</evidence>
<dbReference type="Proteomes" id="UP000694864">
    <property type="component" value="Chromosome 17"/>
</dbReference>
<sequence>MDCCDLKRFFVVLTLLRICKEAAAYNFPLALANCKDHCGDVSVLYPFGIGQGCYKDKWFEVVCSNSSDQVSVPFLLSIRREVLSFDLGSYSNSIYGRSRYQSNKIRILSPLKHTGCSNGSIGDSSSLNLTGSPFFISDSNKFTAIGCNNKALMKGKGSQIVGCEATCTYENDTARGCVGYKCCQTQIPSGLQVFDATVEKMIPGQAGCQVAYLTHFELSPSMFTSPQLQEYGKYVMMELEWVLDVFPIPSEGSTTVLCAESTKGALASIISANLYLYPPTGYQCWCKHGYQGNPYIPGGCQDIDECRNSHQNICGKNKCVNVPGSFRCESIWPAILSGTLSTGLLLLVVGIWWLCKVNKKRKAAKQKRKFFKRNGGLLLEQQTLFLQGSVNRTKLFSSNDLEKATDRFNASRILGQGGQGTVYKGMLEDGMIVAVKKSKALEEANLEEFINEIILLSQINHRNVVKILGCCLETEVPILVYEFIPNRNLFDHLHNPSEDFPMTWEVRLCISCEVADALSYLHSAASIPIYHRDVKSTNILLDEKHRAKVSDFGISRSVPIDDTHLTTIVQGTIGYVDPEYLQSNHFTGKSDVYSFGVLLIELLTGEKPVSLLRRQEVRMLGAYFLEAMRNDRLHEILDARIKEDCDQEEVLAVANLARRCLSLNSEHRPTMRDVSNELDRMKSKKRGIQSRIQNDEEHRNIRVAMPESMSLFYSSPDIVIENSSFSLESEPLMLHKTQ</sequence>
<dbReference type="InterPro" id="IPR000719">
    <property type="entry name" value="Prot_kinase_dom"/>
</dbReference>
<dbReference type="CDD" id="cd14066">
    <property type="entry name" value="STKc_IRAK"/>
    <property type="match status" value="1"/>
</dbReference>
<evidence type="ECO:0000256" key="8">
    <source>
        <dbReference type="ARBA" id="ARBA00022777"/>
    </source>
</evidence>
<evidence type="ECO:0000256" key="6">
    <source>
        <dbReference type="ARBA" id="ARBA00022729"/>
    </source>
</evidence>